<accession>A0ABQ4WNN9</accession>
<dbReference type="EMBL" id="BQNB010008802">
    <property type="protein sequence ID" value="GJS54502.1"/>
    <property type="molecule type" value="Genomic_DNA"/>
</dbReference>
<dbReference type="Proteomes" id="UP001151760">
    <property type="component" value="Unassembled WGS sequence"/>
</dbReference>
<evidence type="ECO:0000313" key="2">
    <source>
        <dbReference type="Proteomes" id="UP001151760"/>
    </source>
</evidence>
<evidence type="ECO:0008006" key="3">
    <source>
        <dbReference type="Google" id="ProtNLM"/>
    </source>
</evidence>
<sequence length="333" mass="38945">MLKRSTQWLSEIHRHLSDHRPILLREVRLDFGPTPFRFYHSWLDMVGFDDMINSSWKSFSHTDENRLICFKKKLQELKVIIRSWTSEKKRASSCLKSDLTSELGKIDKDLESGIINDDQILCRLELKRKLLNITEMEAKDNLQKSKLKWAVEGDENSKFFHGIINKRRSQLAIRGIFVEGIWRTQPTTIKDTFFKHFGEQFQEPAVHSNGKARTPFEYVKKVLRDDLKGIDYSWKLVAKYFSKEVMEVVARILGDVRSDSFDYLFDTFQQFEKLVNSSRAKKLEKSHDPLALVAYTGSSSRNTSSYYVTHPMSVVDYDDEYQQDDVQTNSEGS</sequence>
<reference evidence="1" key="2">
    <citation type="submission" date="2022-01" db="EMBL/GenBank/DDBJ databases">
        <authorList>
            <person name="Yamashiro T."/>
            <person name="Shiraishi A."/>
            <person name="Satake H."/>
            <person name="Nakayama K."/>
        </authorList>
    </citation>
    <scope>NUCLEOTIDE SEQUENCE</scope>
</reference>
<proteinExistence type="predicted"/>
<name>A0ABQ4WNN9_9ASTR</name>
<gene>
    <name evidence="1" type="ORF">Tco_0627864</name>
</gene>
<protein>
    <recommendedName>
        <fullName evidence="3">RNA-directed DNA polymerase, eukaryota</fullName>
    </recommendedName>
</protein>
<reference evidence="1" key="1">
    <citation type="journal article" date="2022" name="Int. J. Mol. Sci.">
        <title>Draft Genome of Tanacetum Coccineum: Genomic Comparison of Closely Related Tanacetum-Family Plants.</title>
        <authorList>
            <person name="Yamashiro T."/>
            <person name="Shiraishi A."/>
            <person name="Nakayama K."/>
            <person name="Satake H."/>
        </authorList>
    </citation>
    <scope>NUCLEOTIDE SEQUENCE</scope>
</reference>
<organism evidence="1 2">
    <name type="scientific">Tanacetum coccineum</name>
    <dbReference type="NCBI Taxonomy" id="301880"/>
    <lineage>
        <taxon>Eukaryota</taxon>
        <taxon>Viridiplantae</taxon>
        <taxon>Streptophyta</taxon>
        <taxon>Embryophyta</taxon>
        <taxon>Tracheophyta</taxon>
        <taxon>Spermatophyta</taxon>
        <taxon>Magnoliopsida</taxon>
        <taxon>eudicotyledons</taxon>
        <taxon>Gunneridae</taxon>
        <taxon>Pentapetalae</taxon>
        <taxon>asterids</taxon>
        <taxon>campanulids</taxon>
        <taxon>Asterales</taxon>
        <taxon>Asteraceae</taxon>
        <taxon>Asteroideae</taxon>
        <taxon>Anthemideae</taxon>
        <taxon>Anthemidinae</taxon>
        <taxon>Tanacetum</taxon>
    </lineage>
</organism>
<keyword evidence="2" id="KW-1185">Reference proteome</keyword>
<comment type="caution">
    <text evidence="1">The sequence shown here is derived from an EMBL/GenBank/DDBJ whole genome shotgun (WGS) entry which is preliminary data.</text>
</comment>
<evidence type="ECO:0000313" key="1">
    <source>
        <dbReference type="EMBL" id="GJS54502.1"/>
    </source>
</evidence>